<evidence type="ECO:0000313" key="2">
    <source>
        <dbReference type="Proteomes" id="UP000828390"/>
    </source>
</evidence>
<evidence type="ECO:0000313" key="1">
    <source>
        <dbReference type="EMBL" id="KAH3806041.1"/>
    </source>
</evidence>
<sequence>MTPIPRSDGSCTKNGFEMRPLDLILTTAGQRIILDYGSRTQFSWPLYIGW</sequence>
<gene>
    <name evidence="1" type="ORF">DPMN_134351</name>
</gene>
<proteinExistence type="predicted"/>
<comment type="caution">
    <text evidence="1">The sequence shown here is derived from an EMBL/GenBank/DDBJ whole genome shotgun (WGS) entry which is preliminary data.</text>
</comment>
<accession>A0A9D4FX80</accession>
<keyword evidence="2" id="KW-1185">Reference proteome</keyword>
<name>A0A9D4FX80_DREPO</name>
<protein>
    <submittedName>
        <fullName evidence="1">Uncharacterized protein</fullName>
    </submittedName>
</protein>
<dbReference type="EMBL" id="JAIWYP010000006">
    <property type="protein sequence ID" value="KAH3806041.1"/>
    <property type="molecule type" value="Genomic_DNA"/>
</dbReference>
<organism evidence="1 2">
    <name type="scientific">Dreissena polymorpha</name>
    <name type="common">Zebra mussel</name>
    <name type="synonym">Mytilus polymorpha</name>
    <dbReference type="NCBI Taxonomy" id="45954"/>
    <lineage>
        <taxon>Eukaryota</taxon>
        <taxon>Metazoa</taxon>
        <taxon>Spiralia</taxon>
        <taxon>Lophotrochozoa</taxon>
        <taxon>Mollusca</taxon>
        <taxon>Bivalvia</taxon>
        <taxon>Autobranchia</taxon>
        <taxon>Heteroconchia</taxon>
        <taxon>Euheterodonta</taxon>
        <taxon>Imparidentia</taxon>
        <taxon>Neoheterodontei</taxon>
        <taxon>Myida</taxon>
        <taxon>Dreissenoidea</taxon>
        <taxon>Dreissenidae</taxon>
        <taxon>Dreissena</taxon>
    </lineage>
</organism>
<reference evidence="1" key="1">
    <citation type="journal article" date="2019" name="bioRxiv">
        <title>The Genome of the Zebra Mussel, Dreissena polymorpha: A Resource for Invasive Species Research.</title>
        <authorList>
            <person name="McCartney M.A."/>
            <person name="Auch B."/>
            <person name="Kono T."/>
            <person name="Mallez S."/>
            <person name="Zhang Y."/>
            <person name="Obille A."/>
            <person name="Becker A."/>
            <person name="Abrahante J.E."/>
            <person name="Garbe J."/>
            <person name="Badalamenti J.P."/>
            <person name="Herman A."/>
            <person name="Mangelson H."/>
            <person name="Liachko I."/>
            <person name="Sullivan S."/>
            <person name="Sone E.D."/>
            <person name="Koren S."/>
            <person name="Silverstein K.A.T."/>
            <person name="Beckman K.B."/>
            <person name="Gohl D.M."/>
        </authorList>
    </citation>
    <scope>NUCLEOTIDE SEQUENCE</scope>
    <source>
        <strain evidence="1">Duluth1</strain>
        <tissue evidence="1">Whole animal</tissue>
    </source>
</reference>
<dbReference type="Proteomes" id="UP000828390">
    <property type="component" value="Unassembled WGS sequence"/>
</dbReference>
<reference evidence="1" key="2">
    <citation type="submission" date="2020-11" db="EMBL/GenBank/DDBJ databases">
        <authorList>
            <person name="McCartney M.A."/>
            <person name="Auch B."/>
            <person name="Kono T."/>
            <person name="Mallez S."/>
            <person name="Becker A."/>
            <person name="Gohl D.M."/>
            <person name="Silverstein K.A.T."/>
            <person name="Koren S."/>
            <person name="Bechman K.B."/>
            <person name="Herman A."/>
            <person name="Abrahante J.E."/>
            <person name="Garbe J."/>
        </authorList>
    </citation>
    <scope>NUCLEOTIDE SEQUENCE</scope>
    <source>
        <strain evidence="1">Duluth1</strain>
        <tissue evidence="1">Whole animal</tissue>
    </source>
</reference>
<dbReference type="AlphaFoldDB" id="A0A9D4FX80"/>